<dbReference type="EMBL" id="JAEPBH010000058">
    <property type="protein sequence ID" value="MBK4716864.1"/>
    <property type="molecule type" value="Genomic_DNA"/>
</dbReference>
<name>A0A8K0V8H7_9ENTR</name>
<dbReference type="SUPFAM" id="SSF49401">
    <property type="entry name" value="Bacterial adhesins"/>
    <property type="match status" value="1"/>
</dbReference>
<evidence type="ECO:0000259" key="6">
    <source>
        <dbReference type="Pfam" id="PF00419"/>
    </source>
</evidence>
<keyword evidence="8" id="KW-1185">Reference proteome</keyword>
<proteinExistence type="inferred from homology"/>
<dbReference type="Gene3D" id="2.60.40.1090">
    <property type="entry name" value="Fimbrial-type adhesion domain"/>
    <property type="match status" value="1"/>
</dbReference>
<dbReference type="Proteomes" id="UP000659047">
    <property type="component" value="Unassembled WGS sequence"/>
</dbReference>
<feature type="chain" id="PRO_5035453709" evidence="5">
    <location>
        <begin position="26"/>
        <end position="318"/>
    </location>
</feature>
<keyword evidence="4" id="KW-0281">Fimbrium</keyword>
<dbReference type="GO" id="GO:0043709">
    <property type="term" value="P:cell adhesion involved in single-species biofilm formation"/>
    <property type="evidence" value="ECO:0007669"/>
    <property type="project" value="TreeGrafter"/>
</dbReference>
<evidence type="ECO:0000313" key="8">
    <source>
        <dbReference type="Proteomes" id="UP000659047"/>
    </source>
</evidence>
<comment type="subcellular location">
    <subcellularLocation>
        <location evidence="1">Fimbrium</location>
    </subcellularLocation>
</comment>
<dbReference type="PANTHER" id="PTHR33420:SF3">
    <property type="entry name" value="FIMBRIAL SUBUNIT ELFA"/>
    <property type="match status" value="1"/>
</dbReference>
<organism evidence="7 8">
    <name type="scientific">Tenebrionibacter intestinalis</name>
    <dbReference type="NCBI Taxonomy" id="2799638"/>
    <lineage>
        <taxon>Bacteria</taxon>
        <taxon>Pseudomonadati</taxon>
        <taxon>Pseudomonadota</taxon>
        <taxon>Gammaproteobacteria</taxon>
        <taxon>Enterobacterales</taxon>
        <taxon>Enterobacteriaceae</taxon>
        <taxon>Tenebrionibacter/Tenebrionicola group</taxon>
        <taxon>Tenebrionibacter</taxon>
    </lineage>
</organism>
<dbReference type="Gene3D" id="2.60.40.3310">
    <property type="match status" value="1"/>
</dbReference>
<evidence type="ECO:0000256" key="1">
    <source>
        <dbReference type="ARBA" id="ARBA00004561"/>
    </source>
</evidence>
<protein>
    <submittedName>
        <fullName evidence="7">Fimbrial protein</fullName>
    </submittedName>
</protein>
<dbReference type="InterPro" id="IPR008966">
    <property type="entry name" value="Adhesion_dom_sf"/>
</dbReference>
<dbReference type="InterPro" id="IPR050263">
    <property type="entry name" value="Bact_Fimbrial_Adh_Pro"/>
</dbReference>
<gene>
    <name evidence="7" type="ORF">JJB97_16300</name>
</gene>
<feature type="domain" description="Fimbrial-type adhesion" evidence="6">
    <location>
        <begin position="184"/>
        <end position="316"/>
    </location>
</feature>
<evidence type="ECO:0000256" key="3">
    <source>
        <dbReference type="ARBA" id="ARBA00022729"/>
    </source>
</evidence>
<dbReference type="PANTHER" id="PTHR33420">
    <property type="entry name" value="FIMBRIAL SUBUNIT ELFA-RELATED"/>
    <property type="match status" value="1"/>
</dbReference>
<accession>A0A8K0V8H7</accession>
<comment type="similarity">
    <text evidence="2">Belongs to the fimbrial protein family.</text>
</comment>
<dbReference type="Pfam" id="PF00419">
    <property type="entry name" value="Fimbrial"/>
    <property type="match status" value="1"/>
</dbReference>
<sequence>MQITLSRVAPFSLLALMMLSAKALAVGCTVSVNTPLKIALPTFAIDPNLPVGSILAAKTLSTGGVIGACTGGSIRYTSTMLGAWAAQSSSMPGVYETGVPGVGVKISDYIIEGNFVPGITQLSPNMTIPLSARDIKLTFYRTGPITPGNFVTGKIASFSLPNTTNSPVDILTIQILSGGIRIKSCYAKHTNIIVPLGSHNRAEFSGPGSMTTPKIFNVELTCQGDSLPVFISFDPAVGATSPQAGVIPILSEDLSATGVGVKVMNQDGTPVQFGKQVTYHTNYEKAITIPLQASYIQTGNMITPGSANAAMTFTITQN</sequence>
<dbReference type="RefSeq" id="WP_238715132.1">
    <property type="nucleotide sequence ID" value="NZ_JAEPBH010000058.1"/>
</dbReference>
<evidence type="ECO:0000256" key="4">
    <source>
        <dbReference type="ARBA" id="ARBA00023263"/>
    </source>
</evidence>
<dbReference type="AlphaFoldDB" id="A0A8K0V8H7"/>
<dbReference type="GO" id="GO:0009289">
    <property type="term" value="C:pilus"/>
    <property type="evidence" value="ECO:0007669"/>
    <property type="project" value="UniProtKB-SubCell"/>
</dbReference>
<evidence type="ECO:0000256" key="2">
    <source>
        <dbReference type="ARBA" id="ARBA00006671"/>
    </source>
</evidence>
<reference evidence="7" key="1">
    <citation type="submission" date="2021-01" db="EMBL/GenBank/DDBJ databases">
        <title>Intestinitalea alba gen. nov., sp. nov., a novel genus of the family Enterobacteriaceae, isolated from the gut of the plastic-eating mealworm Tenebrio molitor L.</title>
        <authorList>
            <person name="Yang Y."/>
        </authorList>
    </citation>
    <scope>NUCLEOTIDE SEQUENCE</scope>
    <source>
        <strain evidence="7">BIT-L3</strain>
    </source>
</reference>
<dbReference type="InterPro" id="IPR000259">
    <property type="entry name" value="Adhesion_dom_fimbrial"/>
</dbReference>
<dbReference type="InterPro" id="IPR036937">
    <property type="entry name" value="Adhesion_dom_fimbrial_sf"/>
</dbReference>
<comment type="caution">
    <text evidence="7">The sequence shown here is derived from an EMBL/GenBank/DDBJ whole genome shotgun (WGS) entry which is preliminary data.</text>
</comment>
<keyword evidence="3 5" id="KW-0732">Signal</keyword>
<evidence type="ECO:0000256" key="5">
    <source>
        <dbReference type="SAM" id="SignalP"/>
    </source>
</evidence>
<evidence type="ECO:0000313" key="7">
    <source>
        <dbReference type="EMBL" id="MBK4716864.1"/>
    </source>
</evidence>
<feature type="signal peptide" evidence="5">
    <location>
        <begin position="1"/>
        <end position="25"/>
    </location>
</feature>